<feature type="domain" description="Transposase IS204/IS1001/IS1096/IS1165 zinc-finger" evidence="3">
    <location>
        <begin position="40"/>
        <end position="82"/>
    </location>
</feature>
<evidence type="ECO:0000259" key="2">
    <source>
        <dbReference type="Pfam" id="PF01610"/>
    </source>
</evidence>
<evidence type="ECO:0000259" key="3">
    <source>
        <dbReference type="Pfam" id="PF14690"/>
    </source>
</evidence>
<feature type="region of interest" description="Disordered" evidence="1">
    <location>
        <begin position="259"/>
        <end position="282"/>
    </location>
</feature>
<comment type="caution">
    <text evidence="4">The sequence shown here is derived from an EMBL/GenBank/DDBJ whole genome shotgun (WGS) entry which is preliminary data.</text>
</comment>
<dbReference type="AlphaFoldDB" id="A0AB73T098"/>
<dbReference type="Proteomes" id="UP000245412">
    <property type="component" value="Unassembled WGS sequence"/>
</dbReference>
<evidence type="ECO:0000313" key="4">
    <source>
        <dbReference type="EMBL" id="PWJ73135.1"/>
    </source>
</evidence>
<dbReference type="InterPro" id="IPR002560">
    <property type="entry name" value="Transposase_DDE"/>
</dbReference>
<protein>
    <submittedName>
        <fullName evidence="4">Transposase IS204/IS1001/IS1096/IS1165 family protein</fullName>
    </submittedName>
</protein>
<reference evidence="4 5" key="1">
    <citation type="submission" date="2018-05" db="EMBL/GenBank/DDBJ databases">
        <authorList>
            <person name="Goeker M."/>
            <person name="Huntemann M."/>
            <person name="Clum A."/>
            <person name="Pillay M."/>
            <person name="Palaniappan K."/>
            <person name="Varghese N."/>
            <person name="Mikhailova N."/>
            <person name="Stamatis D."/>
            <person name="Reddy T."/>
            <person name="Daum C."/>
            <person name="Shapiro N."/>
            <person name="Ivanova N."/>
            <person name="Kyrpides N."/>
            <person name="Woyke T."/>
        </authorList>
    </citation>
    <scope>NUCLEOTIDE SEQUENCE [LARGE SCALE GENOMIC DNA]</scope>
    <source>
        <strain evidence="4 5">DSM 26524</strain>
    </source>
</reference>
<dbReference type="InterPro" id="IPR029261">
    <property type="entry name" value="Transposase_Znf"/>
</dbReference>
<dbReference type="EMBL" id="QGGY01000014">
    <property type="protein sequence ID" value="PWJ73135.1"/>
    <property type="molecule type" value="Genomic_DNA"/>
</dbReference>
<sequence>MSMNKLDLELFFPEDKLQITKVEQTETVIHIYLRSQTKSCICPKCGHFTEQYHGTYIRTVQDLPVLGKTLQLHIRAHEYDCTNQDCDVTTIAESFDGFLNTYSRMTERCADFICTLALETSCEGCSRICKVLGIKISGDTVIRLLLKRYQCMEEPPVGDVIGIDDFAYKKRHTYGTIIVDEKTHAPITLLDGRDGNSLREWLKNNKHIKIVTRDRASAYAKVIAEELPDAMQVADRFHLHQNLLEKIKNALNHELPATIKISHTENTPEDNEGSKKNGTRCG</sequence>
<dbReference type="RefSeq" id="WP_257497926.1">
    <property type="nucleotide sequence ID" value="NZ_JANKBI010000014.1"/>
</dbReference>
<organism evidence="4 5">
    <name type="scientific">Murimonas intestini</name>
    <dbReference type="NCBI Taxonomy" id="1337051"/>
    <lineage>
        <taxon>Bacteria</taxon>
        <taxon>Bacillati</taxon>
        <taxon>Bacillota</taxon>
        <taxon>Clostridia</taxon>
        <taxon>Lachnospirales</taxon>
        <taxon>Lachnospiraceae</taxon>
        <taxon>Murimonas</taxon>
    </lineage>
</organism>
<proteinExistence type="predicted"/>
<accession>A0AB73T098</accession>
<name>A0AB73T098_9FIRM</name>
<dbReference type="InterPro" id="IPR047951">
    <property type="entry name" value="Transpos_ISL3"/>
</dbReference>
<dbReference type="PANTHER" id="PTHR33498">
    <property type="entry name" value="TRANSPOSASE FOR INSERTION SEQUENCE ELEMENT IS1557"/>
    <property type="match status" value="1"/>
</dbReference>
<dbReference type="PANTHER" id="PTHR33498:SF1">
    <property type="entry name" value="TRANSPOSASE FOR INSERTION SEQUENCE ELEMENT IS1557"/>
    <property type="match status" value="1"/>
</dbReference>
<gene>
    <name evidence="4" type="ORF">C7383_114104</name>
</gene>
<dbReference type="Pfam" id="PF01610">
    <property type="entry name" value="DDE_Tnp_ISL3"/>
    <property type="match status" value="1"/>
</dbReference>
<evidence type="ECO:0000256" key="1">
    <source>
        <dbReference type="SAM" id="MobiDB-lite"/>
    </source>
</evidence>
<keyword evidence="5" id="KW-1185">Reference proteome</keyword>
<dbReference type="Pfam" id="PF14690">
    <property type="entry name" value="Zn_ribbon_ISL3"/>
    <property type="match status" value="1"/>
</dbReference>
<evidence type="ECO:0000313" key="5">
    <source>
        <dbReference type="Proteomes" id="UP000245412"/>
    </source>
</evidence>
<feature type="domain" description="Transposase IS204/IS1001/IS1096/IS1165 DDE" evidence="2">
    <location>
        <begin position="161"/>
        <end position="251"/>
    </location>
</feature>